<evidence type="ECO:0000313" key="1">
    <source>
        <dbReference type="EMBL" id="KAJ7989039.1"/>
    </source>
</evidence>
<organism evidence="1 2">
    <name type="scientific">Dallia pectoralis</name>
    <name type="common">Alaska blackfish</name>
    <dbReference type="NCBI Taxonomy" id="75939"/>
    <lineage>
        <taxon>Eukaryota</taxon>
        <taxon>Metazoa</taxon>
        <taxon>Chordata</taxon>
        <taxon>Craniata</taxon>
        <taxon>Vertebrata</taxon>
        <taxon>Euteleostomi</taxon>
        <taxon>Actinopterygii</taxon>
        <taxon>Neopterygii</taxon>
        <taxon>Teleostei</taxon>
        <taxon>Protacanthopterygii</taxon>
        <taxon>Esociformes</taxon>
        <taxon>Umbridae</taxon>
        <taxon>Dallia</taxon>
    </lineage>
</organism>
<protein>
    <submittedName>
        <fullName evidence="1">Uncharacterized protein</fullName>
    </submittedName>
</protein>
<reference evidence="1" key="1">
    <citation type="submission" date="2021-05" db="EMBL/GenBank/DDBJ databases">
        <authorList>
            <person name="Pan Q."/>
            <person name="Jouanno E."/>
            <person name="Zahm M."/>
            <person name="Klopp C."/>
            <person name="Cabau C."/>
            <person name="Louis A."/>
            <person name="Berthelot C."/>
            <person name="Parey E."/>
            <person name="Roest Crollius H."/>
            <person name="Montfort J."/>
            <person name="Robinson-Rechavi M."/>
            <person name="Bouchez O."/>
            <person name="Lampietro C."/>
            <person name="Lopez Roques C."/>
            <person name="Donnadieu C."/>
            <person name="Postlethwait J."/>
            <person name="Bobe J."/>
            <person name="Dillon D."/>
            <person name="Chandos A."/>
            <person name="von Hippel F."/>
            <person name="Guiguen Y."/>
        </authorList>
    </citation>
    <scope>NUCLEOTIDE SEQUENCE</scope>
    <source>
        <strain evidence="1">YG-Jan2019</strain>
    </source>
</reference>
<sequence length="1610" mass="169480">MSGRESIGDLIPQDVAEVFAHERHTKGGRRKKRGGSLGRAFSWLKGKKKKNMNVNGQSLDFHSGGPKPVRTSSLGSSQVPKQEDEAAHIPPHFQKNVFIEVNRPKYLEDLHTEAQEGLKMQQEEETSCGVDFQDGQSVTSTVTRQPDETETETETESYGFSDRRGSLSDSTMADTMSQVSTRSTISTRSSRSGLTRQGSTFRPLKPDKKLEKAKARRRHKRTTVMGIPQHIQRELGLDRASWAGRQVIDEDGLPNGENQNLHTIDGSHQTSSHEGVRIYIQSLEGLQPVNENQVQRFPSRAGHRDDLAVLQPMDQQQQPSSPVMSMDPQAAYMSKIIPNAVLPPSIDVVEISCNRSRSSVRTVSKSRLLLASPASSRASSRASAVSSASRYNPPHFSDSSGWSRSDSSETLVSDSSTMSSNSTTRQGGSQDGSVKERALDKNSMHSSVSKTSRSTDTDGKGKAKVNDGKEEAPFIRSLSVMKPKRAPPPPSRSYSLHKEKIKRRSRDLTDIRVVAPNQSSAVQVKEAKTVLPSRNTNSPGYTADTSSLDESPRSVATCSFSTPEKTIREEKSNEQAGCTDPGLQAAQKNGLKMTVSPSSGYSSQGGTPTLPSEQGHSSNPGSRKGLLAKLANIFPRTPCPPPVNGMTLKSQSSVDTVTPSPSVMSLRELFNIPPPPKVFAPPPPPPEVWAHNKRTFELLLGPPAPINMDTVVRKNPKDRRQQRQCPSTPREGLVGVLMKVNVPEATELTGLADQQRVAQTYEPGKGPECPNVRDKQGFIPVVNDKQGIETYEGAKGNCEVESERVKVSQLIGKLEKVKARQLAYEKYPRKGIDEVDTEMHTRTSEKWTESQAKIGRSPMFGRALAHVSPSPSPPPAHFPPSKRAPAVAPLVLPSDFLMPPESQLVSPYGESSWPPPPSPLALTTSDLDLPLPPPPSGYEDELVMMEPVPPVSEETVRAPNLAFHKVSPVSQGIPPPPSQKAPPTPAQLLTQSTSKTATSPPNTKYPSFVIPPPPQNSPPPPPINTIQQAKSVTPESQDQEKKSLSQSSSTSSEEMHTPVVTPSLLQMVKLRSLKNCDQGQENDQIEVTLRAKQPSNGEAPQKPVRRSLIITSPPSTLTFQPTITQPSTAPEEKPNPEASPNPVETPTSQATLTPKEIPLSTSKATLGLKVNQAPVATPIPAPVATPAPVPVATPAPVPVAAPAPVPVAVPAPAPVAAPVPAPMATPAPAPVATPAPAPVATPAPAPVATPAPAPVATPAPVPVATPAPVPVAALVATPAPVAVPAPAPVAAPVPAPMATPAPAPVATPAPAPVATPAPAPVATPAPAPVATPAPAPVATPAPAPVATPAPAPVATPAPAPVATPAPAPVAAPAPAPVATPPPAPVITLTPTPVATPAPAPVATPAPAPVATPPPAPVITLTPTPEATPTPQLTSTLDTITATPQTNKVSVAPKSSTVTSPIRKTPPDTATTPSMRMQEAIRLRTAAKSKEVPPARRSLLSATSPSGLNSPTSTASFIFAKSTKKVVIETASSPEIQANLTKNLMAELSSVSSPKMPPPVARKPKPKIKDAEPSGETEHVQTAGQEAQQGKDTEGPNGTAEGAEVSPSPSK</sequence>
<comment type="caution">
    <text evidence="1">The sequence shown here is derived from an EMBL/GenBank/DDBJ whole genome shotgun (WGS) entry which is preliminary data.</text>
</comment>
<proteinExistence type="predicted"/>
<dbReference type="EMBL" id="CM055757">
    <property type="protein sequence ID" value="KAJ7989039.1"/>
    <property type="molecule type" value="Genomic_DNA"/>
</dbReference>
<evidence type="ECO:0000313" key="2">
    <source>
        <dbReference type="Proteomes" id="UP001157502"/>
    </source>
</evidence>
<dbReference type="Proteomes" id="UP001157502">
    <property type="component" value="Chromosome 30"/>
</dbReference>
<gene>
    <name evidence="1" type="ORF">DPEC_G00315410</name>
</gene>
<accession>A0ACC2FCF9</accession>
<keyword evidence="2" id="KW-1185">Reference proteome</keyword>
<name>A0ACC2FCF9_DALPE</name>